<dbReference type="Proteomes" id="UP000289323">
    <property type="component" value="Unassembled WGS sequence"/>
</dbReference>
<feature type="region of interest" description="Disordered" evidence="1">
    <location>
        <begin position="1"/>
        <end position="24"/>
    </location>
</feature>
<evidence type="ECO:0000313" key="3">
    <source>
        <dbReference type="Proteomes" id="UP000289323"/>
    </source>
</evidence>
<dbReference type="AlphaFoldDB" id="A0A3S4EU66"/>
<feature type="compositionally biased region" description="Low complexity" evidence="1">
    <location>
        <begin position="628"/>
        <end position="648"/>
    </location>
</feature>
<evidence type="ECO:0000256" key="1">
    <source>
        <dbReference type="SAM" id="MobiDB-lite"/>
    </source>
</evidence>
<dbReference type="EMBL" id="OUUZ01000001">
    <property type="protein sequence ID" value="SPQ19094.1"/>
    <property type="molecule type" value="Genomic_DNA"/>
</dbReference>
<accession>A0A3S4EU66</accession>
<protein>
    <submittedName>
        <fullName evidence="2">6987caa9-7f73-4bc4-8788-717fd07cc394</fullName>
    </submittedName>
</protein>
<proteinExistence type="predicted"/>
<organism evidence="2 3">
    <name type="scientific">Thermothielavioides terrestris</name>
    <dbReference type="NCBI Taxonomy" id="2587410"/>
    <lineage>
        <taxon>Eukaryota</taxon>
        <taxon>Fungi</taxon>
        <taxon>Dikarya</taxon>
        <taxon>Ascomycota</taxon>
        <taxon>Pezizomycotina</taxon>
        <taxon>Sordariomycetes</taxon>
        <taxon>Sordariomycetidae</taxon>
        <taxon>Sordariales</taxon>
        <taxon>Chaetomiaceae</taxon>
        <taxon>Thermothielavioides</taxon>
    </lineage>
</organism>
<feature type="region of interest" description="Disordered" evidence="1">
    <location>
        <begin position="542"/>
        <end position="611"/>
    </location>
</feature>
<evidence type="ECO:0000313" key="2">
    <source>
        <dbReference type="EMBL" id="SPQ19094.1"/>
    </source>
</evidence>
<name>A0A3S4EU66_9PEZI</name>
<gene>
    <name evidence="2" type="ORF">TT172_LOCUS1513</name>
</gene>
<sequence>MPVLSKPSQPRRRALGDDAPKPAKLECAPELQLDDDHPAAPSCPPVFTPTNANLWAQCWATDTATPLEHHDFFRICECPPQKVRSGTHSSEHRAPVTSHDELNHLSSRPYSLRVSDPADFASAWETSIIPLLTDLLQKLCTCDFAVDVHNFPEMSSDAVPRVIYITLSGGSDADTSDLEQSISAELRRLVPDRFNPVYLKFRRGVMRRSWWGTQGERDFVCEPKNVTFRDRPVIGMSIGPVKVEDAASLGGFVRCGATLYAMSAFHAFEDSLKTCQLQVCHPATPDLERIVPQDPRAKPYSIGTLAMWSAPGTFRPSLTFQGTNFPRELTLVEMDWCLIGPVDGTNVLSMPSFRMDRAFAVEHAAAVEGNTEVYALARTSGYSLGFTSDVPGLQRISGQLRREWTVRQYAPFAPTKDGHVDPPWQTLKQWVTSGIGVPGDSGAWLIRRSDNALMGLIWGRNHDQGDPIERVRLTYFTPIVDVLVDVQEKLTGDDRATLPAYSAGDLARNVDVRGSHEVVQLDVSGDPWTTHTRDAIRQHRQNQADLIRGRFPGHEPPVPELEIEEDEEAEEAPPADDRQTARPSTAASSVNSVLAASAPTTPPRSASSGSMAGLDADAQLLLGMQLTPASDQSMPGLSSSSSINSGWSTADETSEVASAGVRVVGEDAEIADVEEPIRVKASFTPRYPGLLALNHAPLPL</sequence>
<feature type="compositionally biased region" description="Basic and acidic residues" evidence="1">
    <location>
        <begin position="14"/>
        <end position="24"/>
    </location>
</feature>
<feature type="compositionally biased region" description="Acidic residues" evidence="1">
    <location>
        <begin position="561"/>
        <end position="574"/>
    </location>
</feature>
<feature type="compositionally biased region" description="Low complexity" evidence="1">
    <location>
        <begin position="584"/>
        <end position="611"/>
    </location>
</feature>
<reference evidence="2 3" key="1">
    <citation type="submission" date="2018-04" db="EMBL/GenBank/DDBJ databases">
        <authorList>
            <person name="Huttner S."/>
            <person name="Dainat J."/>
        </authorList>
    </citation>
    <scope>NUCLEOTIDE SEQUENCE [LARGE SCALE GENOMIC DNA]</scope>
</reference>
<feature type="region of interest" description="Disordered" evidence="1">
    <location>
        <begin position="628"/>
        <end position="651"/>
    </location>
</feature>